<dbReference type="Proteomes" id="UP000199159">
    <property type="component" value="Unassembled WGS sequence"/>
</dbReference>
<sequence>MSFINLFKTKNFEIGHGLSTRSYGGIIRQLNLEEFWRSLTDKEKNMVRNVCKRSYGLSGFKIDEVDSYESSLTTRREASAFLLGIGIWTFEMERYDLTEKLLLKAIEMSKNLATVHRCYTWLIKIHDKLRLDNHRSVDECISYCKQDIAILPLLFDENEQHNRQHLNLIPFTVLMKIYNELGYEHEYNETENLYQYYKSLI</sequence>
<dbReference type="RefSeq" id="WP_090859483.1">
    <property type="nucleotide sequence ID" value="NZ_FNJU01000019.1"/>
</dbReference>
<keyword evidence="2" id="KW-1185">Reference proteome</keyword>
<protein>
    <submittedName>
        <fullName evidence="1">Uncharacterized protein</fullName>
    </submittedName>
</protein>
<dbReference type="AlphaFoldDB" id="A0A1H0WYJ8"/>
<accession>A0A1H0WYJ8</accession>
<reference evidence="2" key="1">
    <citation type="submission" date="2016-10" db="EMBL/GenBank/DDBJ databases">
        <authorList>
            <person name="Varghese N."/>
            <person name="Submissions S."/>
        </authorList>
    </citation>
    <scope>NUCLEOTIDE SEQUENCE [LARGE SCALE GENOMIC DNA]</scope>
    <source>
        <strain evidence="2">IBRC-M10078</strain>
    </source>
</reference>
<gene>
    <name evidence="1" type="ORF">SAMN05216565_11960</name>
</gene>
<evidence type="ECO:0000313" key="1">
    <source>
        <dbReference type="EMBL" id="SDP95824.1"/>
    </source>
</evidence>
<evidence type="ECO:0000313" key="2">
    <source>
        <dbReference type="Proteomes" id="UP000199159"/>
    </source>
</evidence>
<proteinExistence type="predicted"/>
<organism evidence="1 2">
    <name type="scientific">Litchfieldia salsa</name>
    <dbReference type="NCBI Taxonomy" id="930152"/>
    <lineage>
        <taxon>Bacteria</taxon>
        <taxon>Bacillati</taxon>
        <taxon>Bacillota</taxon>
        <taxon>Bacilli</taxon>
        <taxon>Bacillales</taxon>
        <taxon>Bacillaceae</taxon>
        <taxon>Litchfieldia</taxon>
    </lineage>
</organism>
<dbReference type="EMBL" id="FNJU01000019">
    <property type="protein sequence ID" value="SDP95824.1"/>
    <property type="molecule type" value="Genomic_DNA"/>
</dbReference>
<name>A0A1H0WYJ8_9BACI</name>